<organism evidence="1 2">
    <name type="scientific">Parachaetomium inaequale</name>
    <dbReference type="NCBI Taxonomy" id="2588326"/>
    <lineage>
        <taxon>Eukaryota</taxon>
        <taxon>Fungi</taxon>
        <taxon>Dikarya</taxon>
        <taxon>Ascomycota</taxon>
        <taxon>Pezizomycotina</taxon>
        <taxon>Sordariomycetes</taxon>
        <taxon>Sordariomycetidae</taxon>
        <taxon>Sordariales</taxon>
        <taxon>Chaetomiaceae</taxon>
        <taxon>Parachaetomium</taxon>
    </lineage>
</organism>
<dbReference type="EMBL" id="MU854319">
    <property type="protein sequence ID" value="KAK4044358.1"/>
    <property type="molecule type" value="Genomic_DNA"/>
</dbReference>
<gene>
    <name evidence="1" type="ORF">C8A01DRAFT_42797</name>
</gene>
<evidence type="ECO:0000313" key="1">
    <source>
        <dbReference type="EMBL" id="KAK4044358.1"/>
    </source>
</evidence>
<evidence type="ECO:0000313" key="2">
    <source>
        <dbReference type="Proteomes" id="UP001303115"/>
    </source>
</evidence>
<name>A0AAN6PNM6_9PEZI</name>
<keyword evidence="2" id="KW-1185">Reference proteome</keyword>
<dbReference type="Proteomes" id="UP001303115">
    <property type="component" value="Unassembled WGS sequence"/>
</dbReference>
<dbReference type="AlphaFoldDB" id="A0AAN6PNM6"/>
<reference evidence="2" key="1">
    <citation type="journal article" date="2023" name="Mol. Phylogenet. Evol.">
        <title>Genome-scale phylogeny and comparative genomics of the fungal order Sordariales.</title>
        <authorList>
            <person name="Hensen N."/>
            <person name="Bonometti L."/>
            <person name="Westerberg I."/>
            <person name="Brannstrom I.O."/>
            <person name="Guillou S."/>
            <person name="Cros-Aarteil S."/>
            <person name="Calhoun S."/>
            <person name="Haridas S."/>
            <person name="Kuo A."/>
            <person name="Mondo S."/>
            <person name="Pangilinan J."/>
            <person name="Riley R."/>
            <person name="LaButti K."/>
            <person name="Andreopoulos B."/>
            <person name="Lipzen A."/>
            <person name="Chen C."/>
            <person name="Yan M."/>
            <person name="Daum C."/>
            <person name="Ng V."/>
            <person name="Clum A."/>
            <person name="Steindorff A."/>
            <person name="Ohm R.A."/>
            <person name="Martin F."/>
            <person name="Silar P."/>
            <person name="Natvig D.O."/>
            <person name="Lalanne C."/>
            <person name="Gautier V."/>
            <person name="Ament-Velasquez S.L."/>
            <person name="Kruys A."/>
            <person name="Hutchinson M.I."/>
            <person name="Powell A.J."/>
            <person name="Barry K."/>
            <person name="Miller A.N."/>
            <person name="Grigoriev I.V."/>
            <person name="Debuchy R."/>
            <person name="Gladieux P."/>
            <person name="Hiltunen Thoren M."/>
            <person name="Johannesson H."/>
        </authorList>
    </citation>
    <scope>NUCLEOTIDE SEQUENCE [LARGE SCALE GENOMIC DNA]</scope>
    <source>
        <strain evidence="2">CBS 284.82</strain>
    </source>
</reference>
<sequence>MGRLPPAEKLPLALRKNVRDDWDNNKADLEKQLSEILGTAWTIDLNPLAIWPYHNDGYAKESLGSCIKAYIDGAIYQIKYIAGKYGDDFKNEVNTICSAHIMTLDLEEASPPRFSYGGCDVQDGKLRLLFVESYLGSNIDYCCQEDSLTKALNAAPSDAPMSYVVRAGIRTDYDPKIGAVRKQIADLLGKPEDAVTLNPNFEASFAKLTSDASVGGDDWQTNLADFTFRYFDALAYQMKYLQVGEDELVREGVLEAVSTNEYAFRIVDALKYDSYCECDVEDGVLYLQCTPGNFGTNIDHVAQKLMDRL</sequence>
<protein>
    <submittedName>
        <fullName evidence="1">Uncharacterized protein</fullName>
    </submittedName>
</protein>
<proteinExistence type="predicted"/>
<comment type="caution">
    <text evidence="1">The sequence shown here is derived from an EMBL/GenBank/DDBJ whole genome shotgun (WGS) entry which is preliminary data.</text>
</comment>
<accession>A0AAN6PNM6</accession>